<sequence>MINGGLQPGKCITIEGVINPQASRFVINLRHRSGIAFHYNPRFDDNFVVRNTLTLEKWGPEERSGGMPFYKGQTFQIIISCNPYHYNVFVNGIQAHTYNHRFTNLGEIDILEVSGDLSLIGLNV</sequence>
<dbReference type="SMART" id="SM00276">
    <property type="entry name" value="GLECT"/>
    <property type="match status" value="1"/>
</dbReference>
<dbReference type="GO" id="GO:0005634">
    <property type="term" value="C:nucleus"/>
    <property type="evidence" value="ECO:0007669"/>
    <property type="project" value="TreeGrafter"/>
</dbReference>
<dbReference type="CDD" id="cd00070">
    <property type="entry name" value="GLECT"/>
    <property type="match status" value="1"/>
</dbReference>
<gene>
    <name evidence="5" type="ORF">C0J50_14917</name>
</gene>
<protein>
    <recommendedName>
        <fullName evidence="3">Galectin</fullName>
    </recommendedName>
</protein>
<keyword evidence="6" id="KW-1185">Reference proteome</keyword>
<dbReference type="PANTHER" id="PTHR11346">
    <property type="entry name" value="GALECTIN"/>
    <property type="match status" value="1"/>
</dbReference>
<dbReference type="AlphaFoldDB" id="A0AAD5AZ45"/>
<evidence type="ECO:0000313" key="5">
    <source>
        <dbReference type="EMBL" id="KAI5625703.1"/>
    </source>
</evidence>
<dbReference type="GO" id="GO:2000562">
    <property type="term" value="P:negative regulation of CD4-positive, alpha-beta T cell proliferation"/>
    <property type="evidence" value="ECO:0007669"/>
    <property type="project" value="TreeGrafter"/>
</dbReference>
<keyword evidence="1 3" id="KW-0430">Lectin</keyword>
<name>A0AAD5AZ45_SILAS</name>
<dbReference type="InterPro" id="IPR044156">
    <property type="entry name" value="Galectin-like"/>
</dbReference>
<dbReference type="SMART" id="SM00908">
    <property type="entry name" value="Gal-bind_lectin"/>
    <property type="match status" value="1"/>
</dbReference>
<dbReference type="Pfam" id="PF00337">
    <property type="entry name" value="Gal-bind_lectin"/>
    <property type="match status" value="1"/>
</dbReference>
<evidence type="ECO:0000259" key="4">
    <source>
        <dbReference type="PROSITE" id="PS51304"/>
    </source>
</evidence>
<dbReference type="InterPro" id="IPR013320">
    <property type="entry name" value="ConA-like_dom_sf"/>
</dbReference>
<dbReference type="GO" id="GO:0032689">
    <property type="term" value="P:negative regulation of type II interferon production"/>
    <property type="evidence" value="ECO:0007669"/>
    <property type="project" value="TreeGrafter"/>
</dbReference>
<dbReference type="FunFam" id="2.60.120.200:FF:000124">
    <property type="entry name" value="Galectin-4"/>
    <property type="match status" value="1"/>
</dbReference>
<evidence type="ECO:0000256" key="1">
    <source>
        <dbReference type="ARBA" id="ARBA00022734"/>
    </source>
</evidence>
<dbReference type="PROSITE" id="PS51304">
    <property type="entry name" value="GALECTIN"/>
    <property type="match status" value="1"/>
</dbReference>
<dbReference type="Proteomes" id="UP001205998">
    <property type="component" value="Unassembled WGS sequence"/>
</dbReference>
<dbReference type="InterPro" id="IPR001079">
    <property type="entry name" value="Galectin_CRD"/>
</dbReference>
<dbReference type="PANTHER" id="PTHR11346:SF80">
    <property type="entry name" value="GALECTIN-9C"/>
    <property type="match status" value="1"/>
</dbReference>
<dbReference type="GO" id="GO:0010628">
    <property type="term" value="P:positive regulation of gene expression"/>
    <property type="evidence" value="ECO:0007669"/>
    <property type="project" value="TreeGrafter"/>
</dbReference>
<accession>A0AAD5AZ45</accession>
<keyword evidence="2" id="KW-0677">Repeat</keyword>
<feature type="domain" description="Galectin" evidence="4">
    <location>
        <begin position="1"/>
        <end position="124"/>
    </location>
</feature>
<dbReference type="GO" id="GO:0030246">
    <property type="term" value="F:carbohydrate binding"/>
    <property type="evidence" value="ECO:0007669"/>
    <property type="project" value="UniProtKB-UniRule"/>
</dbReference>
<organism evidence="5 6">
    <name type="scientific">Silurus asotus</name>
    <name type="common">Amur catfish</name>
    <name type="synonym">Parasilurus asotus</name>
    <dbReference type="NCBI Taxonomy" id="30991"/>
    <lineage>
        <taxon>Eukaryota</taxon>
        <taxon>Metazoa</taxon>
        <taxon>Chordata</taxon>
        <taxon>Craniata</taxon>
        <taxon>Vertebrata</taxon>
        <taxon>Euteleostomi</taxon>
        <taxon>Actinopterygii</taxon>
        <taxon>Neopterygii</taxon>
        <taxon>Teleostei</taxon>
        <taxon>Ostariophysi</taxon>
        <taxon>Siluriformes</taxon>
        <taxon>Siluridae</taxon>
        <taxon>Silurus</taxon>
    </lineage>
</organism>
<proteinExistence type="predicted"/>
<evidence type="ECO:0000256" key="2">
    <source>
        <dbReference type="ARBA" id="ARBA00022737"/>
    </source>
</evidence>
<dbReference type="SUPFAM" id="SSF49899">
    <property type="entry name" value="Concanavalin A-like lectins/glucanases"/>
    <property type="match status" value="1"/>
</dbReference>
<comment type="caution">
    <text evidence="5">The sequence shown here is derived from an EMBL/GenBank/DDBJ whole genome shotgun (WGS) entry which is preliminary data.</text>
</comment>
<dbReference type="GO" id="GO:0016936">
    <property type="term" value="F:galactoside binding"/>
    <property type="evidence" value="ECO:0007669"/>
    <property type="project" value="TreeGrafter"/>
</dbReference>
<dbReference type="Gene3D" id="2.60.120.200">
    <property type="match status" value="1"/>
</dbReference>
<reference evidence="5" key="1">
    <citation type="submission" date="2018-07" db="EMBL/GenBank/DDBJ databases">
        <title>Comparative genomics of catfishes provides insights into carnivory and benthic adaptation.</title>
        <authorList>
            <person name="Zhang Y."/>
            <person name="Wang D."/>
            <person name="Peng Z."/>
            <person name="Zheng S."/>
            <person name="Shao F."/>
            <person name="Tao W."/>
        </authorList>
    </citation>
    <scope>NUCLEOTIDE SEQUENCE</scope>
    <source>
        <strain evidence="5">Chongqing</strain>
    </source>
</reference>
<evidence type="ECO:0000256" key="3">
    <source>
        <dbReference type="RuleBase" id="RU102079"/>
    </source>
</evidence>
<dbReference type="GO" id="GO:0005829">
    <property type="term" value="C:cytosol"/>
    <property type="evidence" value="ECO:0007669"/>
    <property type="project" value="TreeGrafter"/>
</dbReference>
<dbReference type="EMBL" id="MU551550">
    <property type="protein sequence ID" value="KAI5625703.1"/>
    <property type="molecule type" value="Genomic_DNA"/>
</dbReference>
<evidence type="ECO:0000313" key="6">
    <source>
        <dbReference type="Proteomes" id="UP001205998"/>
    </source>
</evidence>